<keyword evidence="5" id="KW-0732">Signal</keyword>
<comment type="caution">
    <text evidence="7">The sequence shown here is derived from an EMBL/GenBank/DDBJ whole genome shotgun (WGS) entry which is preliminary data.</text>
</comment>
<evidence type="ECO:0000313" key="8">
    <source>
        <dbReference type="Proteomes" id="UP000273675"/>
    </source>
</evidence>
<feature type="domain" description="OmpA-like" evidence="6">
    <location>
        <begin position="79"/>
        <end position="197"/>
    </location>
</feature>
<dbReference type="EMBL" id="RBIM01000003">
    <property type="protein sequence ID" value="RKR00443.1"/>
    <property type="molecule type" value="Genomic_DNA"/>
</dbReference>
<proteinExistence type="predicted"/>
<dbReference type="CDD" id="cd07185">
    <property type="entry name" value="OmpA_C-like"/>
    <property type="match status" value="1"/>
</dbReference>
<dbReference type="GO" id="GO:0009279">
    <property type="term" value="C:cell outer membrane"/>
    <property type="evidence" value="ECO:0007669"/>
    <property type="project" value="UniProtKB-SubCell"/>
</dbReference>
<dbReference type="InterPro" id="IPR036737">
    <property type="entry name" value="OmpA-like_sf"/>
</dbReference>
<protein>
    <submittedName>
        <fullName evidence="7">Outer membrane protein OmpA-like peptidoglycan-associated protein</fullName>
    </submittedName>
</protein>
<dbReference type="Pfam" id="PF00691">
    <property type="entry name" value="OmpA"/>
    <property type="match status" value="1"/>
</dbReference>
<dbReference type="PRINTS" id="PR01021">
    <property type="entry name" value="OMPADOMAIN"/>
</dbReference>
<dbReference type="OrthoDB" id="7626288at2"/>
<evidence type="ECO:0000256" key="5">
    <source>
        <dbReference type="SAM" id="SignalP"/>
    </source>
</evidence>
<keyword evidence="3" id="KW-0998">Cell outer membrane</keyword>
<organism evidence="7 8">
    <name type="scientific">Maricaulis maris</name>
    <dbReference type="NCBI Taxonomy" id="74318"/>
    <lineage>
        <taxon>Bacteria</taxon>
        <taxon>Pseudomonadati</taxon>
        <taxon>Pseudomonadota</taxon>
        <taxon>Alphaproteobacteria</taxon>
        <taxon>Maricaulales</taxon>
        <taxon>Maricaulaceae</taxon>
        <taxon>Maricaulis</taxon>
    </lineage>
</organism>
<dbReference type="SUPFAM" id="SSF103088">
    <property type="entry name" value="OmpA-like"/>
    <property type="match status" value="1"/>
</dbReference>
<keyword evidence="2 4" id="KW-0472">Membrane</keyword>
<dbReference type="AlphaFoldDB" id="A0A495DDV0"/>
<feature type="signal peptide" evidence="5">
    <location>
        <begin position="1"/>
        <end position="20"/>
    </location>
</feature>
<evidence type="ECO:0000313" key="7">
    <source>
        <dbReference type="EMBL" id="RKR00443.1"/>
    </source>
</evidence>
<accession>A0A495DDV0</accession>
<evidence type="ECO:0000259" key="6">
    <source>
        <dbReference type="PROSITE" id="PS51123"/>
    </source>
</evidence>
<dbReference type="PROSITE" id="PS51123">
    <property type="entry name" value="OMPA_2"/>
    <property type="match status" value="1"/>
</dbReference>
<sequence length="302" mass="33754">MRKLLLSALGCLSVVAGAHAQPPKGVPVLQPWETAIIEHNDRRDRIQRLSERYGDQLIRYEEYLVERLEHDLPDFPADIPVLQVIFDQQIFFEFDQTVIRPEAEDVIQVISESLQHEPPDVVLFIAGHTDAFGTQAYNYDLGVRRADAVATELARRGVYQGEIYRVSFGESVPVASNSTADGRALNRRVEFLFGSKREALAIWLEAQEIAPCSDTDLGGIADCREQVVFSVEPVSVRFPSQRQTQLSTASHNLSPGVDDRSLTLNDHTTEQLIAPSTATVDIAPVAFQVDLSRPRRVVRVTH</sequence>
<name>A0A495DDV0_9PROT</name>
<dbReference type="PANTHER" id="PTHR30329">
    <property type="entry name" value="STATOR ELEMENT OF FLAGELLAR MOTOR COMPLEX"/>
    <property type="match status" value="1"/>
</dbReference>
<evidence type="ECO:0000256" key="4">
    <source>
        <dbReference type="PROSITE-ProRule" id="PRU00473"/>
    </source>
</evidence>
<dbReference type="RefSeq" id="WP_121210772.1">
    <property type="nucleotide sequence ID" value="NZ_RBIM01000003.1"/>
</dbReference>
<dbReference type="Gene3D" id="3.30.1330.60">
    <property type="entry name" value="OmpA-like domain"/>
    <property type="match status" value="1"/>
</dbReference>
<dbReference type="InterPro" id="IPR006665">
    <property type="entry name" value="OmpA-like"/>
</dbReference>
<dbReference type="InterPro" id="IPR006664">
    <property type="entry name" value="OMP_bac"/>
</dbReference>
<dbReference type="InterPro" id="IPR050330">
    <property type="entry name" value="Bact_OuterMem_StrucFunc"/>
</dbReference>
<evidence type="ECO:0000256" key="1">
    <source>
        <dbReference type="ARBA" id="ARBA00004442"/>
    </source>
</evidence>
<comment type="subcellular location">
    <subcellularLocation>
        <location evidence="1">Cell outer membrane</location>
    </subcellularLocation>
</comment>
<gene>
    <name evidence="7" type="ORF">C7435_1651</name>
</gene>
<reference evidence="7 8" key="1">
    <citation type="submission" date="2018-10" db="EMBL/GenBank/DDBJ databases">
        <title>Genomic Encyclopedia of Type Strains, Phase IV (KMG-IV): sequencing the most valuable type-strain genomes for metagenomic binning, comparative biology and taxonomic classification.</title>
        <authorList>
            <person name="Goeker M."/>
        </authorList>
    </citation>
    <scope>NUCLEOTIDE SEQUENCE [LARGE SCALE GENOMIC DNA]</scope>
    <source>
        <strain evidence="7 8">DSM 4734</strain>
    </source>
</reference>
<dbReference type="Proteomes" id="UP000273675">
    <property type="component" value="Unassembled WGS sequence"/>
</dbReference>
<evidence type="ECO:0000256" key="2">
    <source>
        <dbReference type="ARBA" id="ARBA00023136"/>
    </source>
</evidence>
<dbReference type="PANTHER" id="PTHR30329:SF21">
    <property type="entry name" value="LIPOPROTEIN YIAD-RELATED"/>
    <property type="match status" value="1"/>
</dbReference>
<evidence type="ECO:0000256" key="3">
    <source>
        <dbReference type="ARBA" id="ARBA00023237"/>
    </source>
</evidence>
<feature type="chain" id="PRO_5019824937" evidence="5">
    <location>
        <begin position="21"/>
        <end position="302"/>
    </location>
</feature>